<dbReference type="CDD" id="cd01561">
    <property type="entry name" value="CBS_like"/>
    <property type="match status" value="1"/>
</dbReference>
<dbReference type="GO" id="GO:0004124">
    <property type="term" value="F:cysteine synthase activity"/>
    <property type="evidence" value="ECO:0007669"/>
    <property type="project" value="InterPro"/>
</dbReference>
<keyword evidence="5" id="KW-0808">Transferase</keyword>
<dbReference type="NCBIfam" id="TIGR01136">
    <property type="entry name" value="cysKM"/>
    <property type="match status" value="1"/>
</dbReference>
<dbReference type="EMBL" id="KJ631394">
    <property type="protein sequence ID" value="AIF26115.1"/>
    <property type="molecule type" value="Genomic_DNA"/>
</dbReference>
<accession>A0A0B4N0F2</accession>
<feature type="binding site" evidence="10">
    <location>
        <begin position="177"/>
        <end position="181"/>
    </location>
    <ligand>
        <name>pyridoxal 5'-phosphate</name>
        <dbReference type="ChEBI" id="CHEBI:597326"/>
    </ligand>
</feature>
<comment type="cofactor">
    <cofactor evidence="1 10">
        <name>pyridoxal 5'-phosphate</name>
        <dbReference type="ChEBI" id="CHEBI:597326"/>
    </cofactor>
</comment>
<evidence type="ECO:0000256" key="1">
    <source>
        <dbReference type="ARBA" id="ARBA00001933"/>
    </source>
</evidence>
<dbReference type="InterPro" id="IPR005856">
    <property type="entry name" value="Cys_synth"/>
</dbReference>
<name>A0A0B4N0F2_9BACT</name>
<reference evidence="13" key="1">
    <citation type="submission" date="2016-09" db="EMBL/GenBank/DDBJ databases">
        <title>A sequence of cellulolytic fosmid clone of goat rumen metagenome.</title>
        <authorList>
            <person name="Lee K.-T."/>
            <person name="Kim J.-Y."/>
            <person name="Kim Y.-J."/>
            <person name="Ahn J.-H."/>
            <person name="Park M.-N."/>
            <person name="Kim J.-H."/>
            <person name="Kim T.-H."/>
        </authorList>
    </citation>
    <scope>NUCLEOTIDE SEQUENCE</scope>
</reference>
<protein>
    <recommendedName>
        <fullName evidence="3">Cysteine synthase</fullName>
    </recommendedName>
    <alternativeName>
        <fullName evidence="8">O-acetylserine (thiol)-lyase</fullName>
    </alternativeName>
    <alternativeName>
        <fullName evidence="9">O-acetylserine sulfhydrylase</fullName>
    </alternativeName>
</protein>
<dbReference type="Gene3D" id="3.40.50.1100">
    <property type="match status" value="2"/>
</dbReference>
<dbReference type="FunFam" id="3.40.50.1100:FF:000002">
    <property type="entry name" value="Cysteine synthase"/>
    <property type="match status" value="1"/>
</dbReference>
<keyword evidence="7" id="KW-0198">Cysteine biosynthesis</keyword>
<dbReference type="InterPro" id="IPR001926">
    <property type="entry name" value="TrpB-like_PALP"/>
</dbReference>
<feature type="binding site" evidence="10">
    <location>
        <position position="73"/>
    </location>
    <ligand>
        <name>pyridoxal 5'-phosphate</name>
        <dbReference type="ChEBI" id="CHEBI:597326"/>
    </ligand>
</feature>
<evidence type="ECO:0000256" key="5">
    <source>
        <dbReference type="ARBA" id="ARBA00022679"/>
    </source>
</evidence>
<evidence type="ECO:0000256" key="4">
    <source>
        <dbReference type="ARBA" id="ARBA00022605"/>
    </source>
</evidence>
<evidence type="ECO:0000256" key="8">
    <source>
        <dbReference type="ARBA" id="ARBA00030296"/>
    </source>
</evidence>
<feature type="modified residue" description="N6-(pyridoxal phosphate)lysine" evidence="11">
    <location>
        <position position="43"/>
    </location>
</feature>
<keyword evidence="6 10" id="KW-0663">Pyridoxal phosphate</keyword>
<dbReference type="PANTHER" id="PTHR10314">
    <property type="entry name" value="CYSTATHIONINE BETA-SYNTHASE"/>
    <property type="match status" value="1"/>
</dbReference>
<sequence>MAIFNSILETIGNTPLVRINKLNKGGAEVYVKLESFNPLGSAKDRVAFNMIERAEKEGKLKPGALIIEPTSGNTGVGLAYVGAVKGYKVVLTMPDSMSMERRLLLKALGAEVVLTEGAKGMAGCIEKANEIAAQNPGSFIPQQFENPANPEAHYLTTGPEIWNDTEGKVDVFIATAGTGGTVSGTAKFLKEKNPNVYVIAIEPDDSPMISKGVAGPHKIQGIGANFIPKIYDPKVVDEVYLTSTEKAGNAARAAASEEGIFVGISSGAALECALTVAKRPEFKGKRIVALLPDTGERYLSTWLWTEK</sequence>
<evidence type="ECO:0000259" key="12">
    <source>
        <dbReference type="Pfam" id="PF00291"/>
    </source>
</evidence>
<evidence type="ECO:0000256" key="2">
    <source>
        <dbReference type="ARBA" id="ARBA00007103"/>
    </source>
</evidence>
<organism evidence="13">
    <name type="scientific">uncultured bacterium Ad_139_A06_contig1</name>
    <dbReference type="NCBI Taxonomy" id="1489303"/>
    <lineage>
        <taxon>Bacteria</taxon>
        <taxon>environmental samples</taxon>
    </lineage>
</organism>
<dbReference type="SUPFAM" id="SSF53686">
    <property type="entry name" value="Tryptophan synthase beta subunit-like PLP-dependent enzymes"/>
    <property type="match status" value="1"/>
</dbReference>
<evidence type="ECO:0000256" key="9">
    <source>
        <dbReference type="ARBA" id="ARBA00033075"/>
    </source>
</evidence>
<dbReference type="InterPro" id="IPR005859">
    <property type="entry name" value="CysK"/>
</dbReference>
<feature type="domain" description="Tryptophan synthase beta chain-like PALP" evidence="12">
    <location>
        <begin position="8"/>
        <end position="293"/>
    </location>
</feature>
<evidence type="ECO:0000313" key="13">
    <source>
        <dbReference type="EMBL" id="AIF26115.1"/>
    </source>
</evidence>
<proteinExistence type="inferred from homology"/>
<evidence type="ECO:0000256" key="6">
    <source>
        <dbReference type="ARBA" id="ARBA00022898"/>
    </source>
</evidence>
<dbReference type="FunFam" id="3.40.50.1100:FF:000118">
    <property type="entry name" value="Related to CYS4-cystathionine beta-synthase"/>
    <property type="match status" value="1"/>
</dbReference>
<dbReference type="GO" id="GO:0006535">
    <property type="term" value="P:cysteine biosynthetic process from serine"/>
    <property type="evidence" value="ECO:0007669"/>
    <property type="project" value="InterPro"/>
</dbReference>
<dbReference type="InterPro" id="IPR050214">
    <property type="entry name" value="Cys_Synth/Cystath_Beta-Synth"/>
</dbReference>
<comment type="similarity">
    <text evidence="2">Belongs to the cysteine synthase/cystathionine beta-synthase family.</text>
</comment>
<keyword evidence="4" id="KW-0028">Amino-acid biosynthesis</keyword>
<dbReference type="AlphaFoldDB" id="A0A0B4N0F2"/>
<evidence type="ECO:0000256" key="3">
    <source>
        <dbReference type="ARBA" id="ARBA00019371"/>
    </source>
</evidence>
<evidence type="ECO:0000256" key="10">
    <source>
        <dbReference type="PIRSR" id="PIRSR605856-50"/>
    </source>
</evidence>
<dbReference type="NCBIfam" id="TIGR01139">
    <property type="entry name" value="cysK"/>
    <property type="match status" value="1"/>
</dbReference>
<evidence type="ECO:0000256" key="7">
    <source>
        <dbReference type="ARBA" id="ARBA00023192"/>
    </source>
</evidence>
<feature type="binding site" evidence="10">
    <location>
        <position position="265"/>
    </location>
    <ligand>
        <name>pyridoxal 5'-phosphate</name>
        <dbReference type="ChEBI" id="CHEBI:597326"/>
    </ligand>
</feature>
<evidence type="ECO:0000256" key="11">
    <source>
        <dbReference type="PIRSR" id="PIRSR605856-51"/>
    </source>
</evidence>
<dbReference type="Pfam" id="PF00291">
    <property type="entry name" value="PALP"/>
    <property type="match status" value="1"/>
</dbReference>
<dbReference type="InterPro" id="IPR036052">
    <property type="entry name" value="TrpB-like_PALP_sf"/>
</dbReference>